<evidence type="ECO:0000313" key="2">
    <source>
        <dbReference type="EMBL" id="NDW05566.1"/>
    </source>
</evidence>
<organism evidence="2 3">
    <name type="scientific">Jiella pacifica</name>
    <dbReference type="NCBI Taxonomy" id="2696469"/>
    <lineage>
        <taxon>Bacteria</taxon>
        <taxon>Pseudomonadati</taxon>
        <taxon>Pseudomonadota</taxon>
        <taxon>Alphaproteobacteria</taxon>
        <taxon>Hyphomicrobiales</taxon>
        <taxon>Aurantimonadaceae</taxon>
        <taxon>Jiella</taxon>
    </lineage>
</organism>
<name>A0A6N9T673_9HYPH</name>
<protein>
    <submittedName>
        <fullName evidence="2">Alpha/beta fold hydrolase</fullName>
    </submittedName>
</protein>
<dbReference type="Gene3D" id="3.40.50.1820">
    <property type="entry name" value="alpha/beta hydrolase"/>
    <property type="match status" value="1"/>
</dbReference>
<dbReference type="RefSeq" id="WP_163463826.1">
    <property type="nucleotide sequence ID" value="NZ_JAAAMG010000011.1"/>
</dbReference>
<dbReference type="Proteomes" id="UP000469011">
    <property type="component" value="Unassembled WGS sequence"/>
</dbReference>
<sequence>MADFSPLPNKAASDAFFPVSRRELTVEAGDGVTLPATLFQGEGRGPAVLVSAAAAVERRFYRAFATHLVEQGARAVLTYDYRGVGEAAKASKARTFRMKDWGVIDLPAALGRLEAEAGKGPVVGIGHSFGGVALGLSGASARFTRYCLVAAMNGYFRRTAEPLSVFARMNFAGVPATRLFGHVPASVGLGTALTGSIFRDWARWCRRPDFLFSDPEVPEAERFSDVRIPLMSIALTDDRWGTREAVAKMLERFSNAEIAEVWLSPEEAGRPIGHMGYFRREVRRTLWPVATKYLLEAETPSAGP</sequence>
<keyword evidence="3" id="KW-1185">Reference proteome</keyword>
<dbReference type="InterPro" id="IPR029058">
    <property type="entry name" value="AB_hydrolase_fold"/>
</dbReference>
<comment type="caution">
    <text evidence="2">The sequence shown here is derived from an EMBL/GenBank/DDBJ whole genome shotgun (WGS) entry which is preliminary data.</text>
</comment>
<dbReference type="GO" id="GO:0016787">
    <property type="term" value="F:hydrolase activity"/>
    <property type="evidence" value="ECO:0007669"/>
    <property type="project" value="UniProtKB-KW"/>
</dbReference>
<accession>A0A6N9T673</accession>
<dbReference type="PIRSF" id="PIRSF037442">
    <property type="entry name" value="UCP037442_abhydr"/>
    <property type="match status" value="1"/>
</dbReference>
<evidence type="ECO:0000259" key="1">
    <source>
        <dbReference type="Pfam" id="PF12697"/>
    </source>
</evidence>
<dbReference type="AlphaFoldDB" id="A0A6N9T673"/>
<feature type="domain" description="AB hydrolase-1" evidence="1">
    <location>
        <begin position="48"/>
        <end position="258"/>
    </location>
</feature>
<keyword evidence="2" id="KW-0378">Hydrolase</keyword>
<dbReference type="InterPro" id="IPR017208">
    <property type="entry name" value="UCP037442_abhydr"/>
</dbReference>
<dbReference type="InterPro" id="IPR000073">
    <property type="entry name" value="AB_hydrolase_1"/>
</dbReference>
<dbReference type="Pfam" id="PF12697">
    <property type="entry name" value="Abhydrolase_6"/>
    <property type="match status" value="1"/>
</dbReference>
<evidence type="ECO:0000313" key="3">
    <source>
        <dbReference type="Proteomes" id="UP000469011"/>
    </source>
</evidence>
<proteinExistence type="predicted"/>
<reference evidence="2 3" key="1">
    <citation type="submission" date="2020-01" db="EMBL/GenBank/DDBJ databases">
        <title>Jiella pacifica sp. nov.</title>
        <authorList>
            <person name="Xue Z."/>
            <person name="Zhu S."/>
            <person name="Chen J."/>
            <person name="Yang J."/>
        </authorList>
    </citation>
    <scope>NUCLEOTIDE SEQUENCE [LARGE SCALE GENOMIC DNA]</scope>
    <source>
        <strain evidence="2 3">40Bstr34</strain>
    </source>
</reference>
<gene>
    <name evidence="2" type="ORF">GTK09_14155</name>
</gene>
<dbReference type="SUPFAM" id="SSF53474">
    <property type="entry name" value="alpha/beta-Hydrolases"/>
    <property type="match status" value="1"/>
</dbReference>
<dbReference type="EMBL" id="JAAAMG010000011">
    <property type="protein sequence ID" value="NDW05566.1"/>
    <property type="molecule type" value="Genomic_DNA"/>
</dbReference>